<name>A0ABM1J7Q5_POLDO</name>
<evidence type="ECO:0000256" key="2">
    <source>
        <dbReference type="ARBA" id="ARBA00004294"/>
    </source>
</evidence>
<comment type="function">
    <text evidence="1">Conjugation of reduced glutathione to a wide number of exogenous and endogenous hydrophobic electrophiles.</text>
</comment>
<dbReference type="Proteomes" id="UP000694924">
    <property type="component" value="Unplaced"/>
</dbReference>
<keyword evidence="6" id="KW-0808">Transferase</keyword>
<dbReference type="GeneID" id="107072791"/>
<feature type="transmembrane region" description="Helical" evidence="17">
    <location>
        <begin position="139"/>
        <end position="161"/>
    </location>
</feature>
<keyword evidence="11" id="KW-0007">Acetylation</keyword>
<dbReference type="SUPFAM" id="SSF161084">
    <property type="entry name" value="MAPEG domain-like"/>
    <property type="match status" value="1"/>
</dbReference>
<dbReference type="InterPro" id="IPR023352">
    <property type="entry name" value="MAPEG-like_dom_sf"/>
</dbReference>
<evidence type="ECO:0000256" key="5">
    <source>
        <dbReference type="ARBA" id="ARBA00012452"/>
    </source>
</evidence>
<dbReference type="PANTHER" id="PTHR10689:SF6">
    <property type="entry name" value="MICROSOMAL GLUTATHIONE S-TRANSFERASE 1"/>
    <property type="match status" value="1"/>
</dbReference>
<accession>A0ABM1J7Q5</accession>
<reference evidence="19" key="1">
    <citation type="submission" date="2025-08" db="UniProtKB">
        <authorList>
            <consortium name="RefSeq"/>
        </authorList>
    </citation>
    <scope>IDENTIFICATION</scope>
    <source>
        <tissue evidence="19">Whole body</tissue>
    </source>
</reference>
<dbReference type="RefSeq" id="XP_015188493.1">
    <property type="nucleotide sequence ID" value="XM_015333007.1"/>
</dbReference>
<evidence type="ECO:0000256" key="8">
    <source>
        <dbReference type="ARBA" id="ARBA00022787"/>
    </source>
</evidence>
<evidence type="ECO:0000256" key="4">
    <source>
        <dbReference type="ARBA" id="ARBA00010459"/>
    </source>
</evidence>
<evidence type="ECO:0000256" key="17">
    <source>
        <dbReference type="SAM" id="Phobius"/>
    </source>
</evidence>
<evidence type="ECO:0000256" key="16">
    <source>
        <dbReference type="ARBA" id="ARBA00049385"/>
    </source>
</evidence>
<evidence type="ECO:0000256" key="9">
    <source>
        <dbReference type="ARBA" id="ARBA00022824"/>
    </source>
</evidence>
<keyword evidence="10 17" id="KW-1133">Transmembrane helix</keyword>
<evidence type="ECO:0000256" key="3">
    <source>
        <dbReference type="ARBA" id="ARBA00004477"/>
    </source>
</evidence>
<comment type="subunit">
    <text evidence="14">Homotrimer; The trimer binds only one molecule of glutathione.</text>
</comment>
<evidence type="ECO:0000256" key="6">
    <source>
        <dbReference type="ARBA" id="ARBA00022679"/>
    </source>
</evidence>
<evidence type="ECO:0000256" key="12">
    <source>
        <dbReference type="ARBA" id="ARBA00023128"/>
    </source>
</evidence>
<keyword evidence="13 17" id="KW-0472">Membrane</keyword>
<keyword evidence="7 17" id="KW-0812">Transmembrane</keyword>
<evidence type="ECO:0000256" key="7">
    <source>
        <dbReference type="ARBA" id="ARBA00022692"/>
    </source>
</evidence>
<dbReference type="Pfam" id="PF01124">
    <property type="entry name" value="MAPEG"/>
    <property type="match status" value="1"/>
</dbReference>
<keyword evidence="8" id="KW-1000">Mitochondrion outer membrane</keyword>
<evidence type="ECO:0000256" key="11">
    <source>
        <dbReference type="ARBA" id="ARBA00022990"/>
    </source>
</evidence>
<dbReference type="InterPro" id="IPR001129">
    <property type="entry name" value="Membr-assoc_MAPEG"/>
</dbReference>
<evidence type="ECO:0000256" key="14">
    <source>
        <dbReference type="ARBA" id="ARBA00038540"/>
    </source>
</evidence>
<dbReference type="InterPro" id="IPR040162">
    <property type="entry name" value="MGST1-like"/>
</dbReference>
<evidence type="ECO:0000256" key="1">
    <source>
        <dbReference type="ARBA" id="ARBA00003701"/>
    </source>
</evidence>
<evidence type="ECO:0000313" key="18">
    <source>
        <dbReference type="Proteomes" id="UP000694924"/>
    </source>
</evidence>
<evidence type="ECO:0000256" key="15">
    <source>
        <dbReference type="ARBA" id="ARBA00039397"/>
    </source>
</evidence>
<comment type="catalytic activity">
    <reaction evidence="16">
        <text>RX + glutathione = an S-substituted glutathione + a halide anion + H(+)</text>
        <dbReference type="Rhea" id="RHEA:16437"/>
        <dbReference type="ChEBI" id="CHEBI:15378"/>
        <dbReference type="ChEBI" id="CHEBI:16042"/>
        <dbReference type="ChEBI" id="CHEBI:17792"/>
        <dbReference type="ChEBI" id="CHEBI:57925"/>
        <dbReference type="ChEBI" id="CHEBI:90779"/>
        <dbReference type="EC" id="2.5.1.18"/>
    </reaction>
    <physiologicalReaction direction="left-to-right" evidence="16">
        <dbReference type="Rhea" id="RHEA:16438"/>
    </physiologicalReaction>
</comment>
<dbReference type="PANTHER" id="PTHR10689">
    <property type="entry name" value="MICROSOMAL GLUTATHIONE S-TRANSFERASE 1"/>
    <property type="match status" value="1"/>
</dbReference>
<sequence>MLYNVNPNDEGQGEKLWTIYAWWASVLILKMMSLTWITGRVRVAKQVIHSEEDRMWMKGNHVILCPSGGGHPAVDRIRSAHYNDLAIVLPYLLIVPIWLNTSPSFFPARAIMLCFAISNIFSTLMHLEIIETPNICRILSRACCTSILVYICISCMARYLIVI</sequence>
<evidence type="ECO:0000256" key="10">
    <source>
        <dbReference type="ARBA" id="ARBA00022989"/>
    </source>
</evidence>
<evidence type="ECO:0000256" key="13">
    <source>
        <dbReference type="ARBA" id="ARBA00023136"/>
    </source>
</evidence>
<comment type="subcellular location">
    <subcellularLocation>
        <location evidence="3">Endoplasmic reticulum membrane</location>
        <topology evidence="3">Multi-pass membrane protein</topology>
    </subcellularLocation>
    <subcellularLocation>
        <location evidence="2">Mitochondrion outer membrane</location>
    </subcellularLocation>
</comment>
<feature type="transmembrane region" description="Helical" evidence="17">
    <location>
        <begin position="105"/>
        <end position="127"/>
    </location>
</feature>
<organism evidence="18 19">
    <name type="scientific">Polistes dominula</name>
    <name type="common">European paper wasp</name>
    <name type="synonym">Vespa dominula</name>
    <dbReference type="NCBI Taxonomy" id="743375"/>
    <lineage>
        <taxon>Eukaryota</taxon>
        <taxon>Metazoa</taxon>
        <taxon>Ecdysozoa</taxon>
        <taxon>Arthropoda</taxon>
        <taxon>Hexapoda</taxon>
        <taxon>Insecta</taxon>
        <taxon>Pterygota</taxon>
        <taxon>Neoptera</taxon>
        <taxon>Endopterygota</taxon>
        <taxon>Hymenoptera</taxon>
        <taxon>Apocrita</taxon>
        <taxon>Aculeata</taxon>
        <taxon>Vespoidea</taxon>
        <taxon>Vespidae</taxon>
        <taxon>Polistinae</taxon>
        <taxon>Polistini</taxon>
        <taxon>Polistes</taxon>
    </lineage>
</organism>
<keyword evidence="18" id="KW-1185">Reference proteome</keyword>
<comment type="similarity">
    <text evidence="4">Belongs to the MAPEG family.</text>
</comment>
<protein>
    <recommendedName>
        <fullName evidence="15">Microsomal glutathione S-transferase 1</fullName>
        <ecNumber evidence="5">2.5.1.18</ecNumber>
    </recommendedName>
</protein>
<gene>
    <name evidence="19" type="primary">LOC107072791</name>
</gene>
<dbReference type="EC" id="2.5.1.18" evidence="5"/>
<proteinExistence type="inferred from homology"/>
<feature type="transmembrane region" description="Helical" evidence="17">
    <location>
        <begin position="82"/>
        <end position="99"/>
    </location>
</feature>
<keyword evidence="9" id="KW-0256">Endoplasmic reticulum</keyword>
<evidence type="ECO:0000313" key="19">
    <source>
        <dbReference type="RefSeq" id="XP_015188493.1"/>
    </source>
</evidence>
<dbReference type="Gene3D" id="1.20.120.550">
    <property type="entry name" value="Membrane associated eicosanoid/glutathione metabolism-like domain"/>
    <property type="match status" value="1"/>
</dbReference>
<keyword evidence="12" id="KW-0496">Mitochondrion</keyword>
<feature type="transmembrane region" description="Helical" evidence="17">
    <location>
        <begin position="20"/>
        <end position="39"/>
    </location>
</feature>